<dbReference type="GO" id="GO:0004518">
    <property type="term" value="F:nuclease activity"/>
    <property type="evidence" value="ECO:0007669"/>
    <property type="project" value="UniProtKB-KW"/>
</dbReference>
<evidence type="ECO:0000313" key="6">
    <source>
        <dbReference type="EMBL" id="AWB09928.1"/>
    </source>
</evidence>
<dbReference type="GO" id="GO:0006364">
    <property type="term" value="P:rRNA processing"/>
    <property type="evidence" value="ECO:0007669"/>
    <property type="project" value="InterPro"/>
</dbReference>
<accession>A0A2R4VZT3</accession>
<dbReference type="InterPro" id="IPR006641">
    <property type="entry name" value="YqgF/RNaseH-like_dom"/>
</dbReference>
<name>A0A2R4VZT3_THEAF</name>
<dbReference type="EMBL" id="CP020921">
    <property type="protein sequence ID" value="AWB09928.1"/>
    <property type="molecule type" value="Genomic_DNA"/>
</dbReference>
<evidence type="ECO:0000256" key="4">
    <source>
        <dbReference type="ARBA" id="ARBA00022801"/>
    </source>
</evidence>
<protein>
    <submittedName>
        <fullName evidence="6">RNase H-fold protein, predicted Holliday junction resolvase</fullName>
    </submittedName>
</protein>
<keyword evidence="3" id="KW-0540">Nuclease</keyword>
<gene>
    <name evidence="6" type="ORF">TDSAC_0554</name>
</gene>
<dbReference type="SUPFAM" id="SSF53098">
    <property type="entry name" value="Ribonuclease H-like"/>
    <property type="match status" value="1"/>
</dbReference>
<dbReference type="GO" id="GO:0016787">
    <property type="term" value="F:hydrolase activity"/>
    <property type="evidence" value="ECO:0007669"/>
    <property type="project" value="UniProtKB-KW"/>
</dbReference>
<sequence length="134" mass="15312">MILGIDVGSCKIGYAILDDKYNVFSKGIILLNDFKKEFLKFIKSYEIEVVAVGSGTGHKKVMELIDELNLDLKVVIISERNTSVQAKWRYINSLKGFKGFFCKFFGYLDKPVDDISAVIIAERYLNEKRKKSET</sequence>
<dbReference type="InterPro" id="IPR012337">
    <property type="entry name" value="RNaseH-like_sf"/>
</dbReference>
<keyword evidence="1" id="KW-0963">Cytoplasm</keyword>
<dbReference type="InterPro" id="IPR005227">
    <property type="entry name" value="YqgF"/>
</dbReference>
<dbReference type="Gene3D" id="3.30.420.140">
    <property type="entry name" value="YqgF/RNase H-like domain"/>
    <property type="match status" value="1"/>
</dbReference>
<dbReference type="SMART" id="SM00732">
    <property type="entry name" value="YqgFc"/>
    <property type="match status" value="1"/>
</dbReference>
<dbReference type="Proteomes" id="UP000244792">
    <property type="component" value="Chromosome"/>
</dbReference>
<evidence type="ECO:0000256" key="2">
    <source>
        <dbReference type="ARBA" id="ARBA00022517"/>
    </source>
</evidence>
<organism evidence="6 7">
    <name type="scientific">Thermodesulfobium acidiphilum</name>
    <dbReference type="NCBI Taxonomy" id="1794699"/>
    <lineage>
        <taxon>Bacteria</taxon>
        <taxon>Pseudomonadati</taxon>
        <taxon>Thermodesulfobiota</taxon>
        <taxon>Thermodesulfobiia</taxon>
        <taxon>Thermodesulfobiales</taxon>
        <taxon>Thermodesulfobiaceae</taxon>
        <taxon>Thermodesulfobium</taxon>
    </lineage>
</organism>
<keyword evidence="2" id="KW-0690">Ribosome biogenesis</keyword>
<dbReference type="RefSeq" id="WP_199919870.1">
    <property type="nucleotide sequence ID" value="NZ_CP020921.1"/>
</dbReference>
<evidence type="ECO:0000256" key="1">
    <source>
        <dbReference type="ARBA" id="ARBA00022490"/>
    </source>
</evidence>
<keyword evidence="7" id="KW-1185">Reference proteome</keyword>
<evidence type="ECO:0000313" key="7">
    <source>
        <dbReference type="Proteomes" id="UP000244792"/>
    </source>
</evidence>
<keyword evidence="4" id="KW-0378">Hydrolase</keyword>
<evidence type="ECO:0000259" key="5">
    <source>
        <dbReference type="SMART" id="SM00732"/>
    </source>
</evidence>
<feature type="domain" description="YqgF/RNase H-like" evidence="5">
    <location>
        <begin position="1"/>
        <end position="86"/>
    </location>
</feature>
<evidence type="ECO:0000256" key="3">
    <source>
        <dbReference type="ARBA" id="ARBA00022722"/>
    </source>
</evidence>
<dbReference type="InterPro" id="IPR037027">
    <property type="entry name" value="YqgF/RNaseH-like_dom_sf"/>
</dbReference>
<dbReference type="AlphaFoldDB" id="A0A2R4VZT3"/>
<dbReference type="KEGG" id="taci:TDSAC_0554"/>
<dbReference type="Pfam" id="PF03652">
    <property type="entry name" value="RuvX"/>
    <property type="match status" value="1"/>
</dbReference>
<proteinExistence type="predicted"/>
<reference evidence="6 7" key="1">
    <citation type="submission" date="2017-04" db="EMBL/GenBank/DDBJ databases">
        <title>Genomic insights into metabolism of Thermodesulfobium acidiphilum.</title>
        <authorList>
            <person name="Toshchakov S.V."/>
            <person name="Frolov E.N."/>
            <person name="Kublanov I.V."/>
            <person name="Samarov N.I."/>
            <person name="Novikov A."/>
            <person name="Lebedinsky A.V."/>
            <person name="Bonch-Osmolovskaya E.A."/>
            <person name="Chernyh N.A."/>
        </authorList>
    </citation>
    <scope>NUCLEOTIDE SEQUENCE [LARGE SCALE GENOMIC DNA]</scope>
    <source>
        <strain evidence="6 7">3127-1</strain>
    </source>
</reference>